<name>A0A9P6PXM5_9FUNG</name>
<protein>
    <submittedName>
        <fullName evidence="3">Uncharacterized protein</fullName>
    </submittedName>
</protein>
<keyword evidence="2" id="KW-0472">Membrane</keyword>
<proteinExistence type="predicted"/>
<sequence>MSTTNPKNARLLAFMIVFITTISFFLNLLLTLRLQSIFGKLPWELILRPLLEASIIVYYAYKLLRHRLFCFGHHPRHQGRQRPTSRLLRNLRTAIYLCYVLFWFALNCRVAIALTKAVGEQAFATSEVTTFRCEDHRWASFCQARNGTLVFGIIGSVLAAIEIYVCYRIDGLPRDESIELDDTVEMVVGEEKLEDATAPAASAAAATATAAVRPRPTPPPVTSAITTTTAT</sequence>
<accession>A0A9P6PXM5</accession>
<dbReference type="OrthoDB" id="2435943at2759"/>
<keyword evidence="2" id="KW-0812">Transmembrane</keyword>
<gene>
    <name evidence="3" type="ORF">DFQ27_005863</name>
</gene>
<dbReference type="EMBL" id="JAAAJB010000421">
    <property type="protein sequence ID" value="KAG0256199.1"/>
    <property type="molecule type" value="Genomic_DNA"/>
</dbReference>
<evidence type="ECO:0000256" key="1">
    <source>
        <dbReference type="SAM" id="MobiDB-lite"/>
    </source>
</evidence>
<keyword evidence="2" id="KW-1133">Transmembrane helix</keyword>
<evidence type="ECO:0000256" key="2">
    <source>
        <dbReference type="SAM" id="Phobius"/>
    </source>
</evidence>
<reference evidence="3" key="1">
    <citation type="journal article" date="2020" name="Fungal Divers.">
        <title>Resolving the Mortierellaceae phylogeny through synthesis of multi-gene phylogenetics and phylogenomics.</title>
        <authorList>
            <person name="Vandepol N."/>
            <person name="Liber J."/>
            <person name="Desiro A."/>
            <person name="Na H."/>
            <person name="Kennedy M."/>
            <person name="Barry K."/>
            <person name="Grigoriev I.V."/>
            <person name="Miller A.N."/>
            <person name="O'Donnell K."/>
            <person name="Stajich J.E."/>
            <person name="Bonito G."/>
        </authorList>
    </citation>
    <scope>NUCLEOTIDE SEQUENCE</scope>
    <source>
        <strain evidence="3">BC1065</strain>
    </source>
</reference>
<evidence type="ECO:0000313" key="4">
    <source>
        <dbReference type="Proteomes" id="UP000807716"/>
    </source>
</evidence>
<feature type="transmembrane region" description="Helical" evidence="2">
    <location>
        <begin position="148"/>
        <end position="167"/>
    </location>
</feature>
<evidence type="ECO:0000313" key="3">
    <source>
        <dbReference type="EMBL" id="KAG0256199.1"/>
    </source>
</evidence>
<keyword evidence="4" id="KW-1185">Reference proteome</keyword>
<feature type="transmembrane region" description="Helical" evidence="2">
    <location>
        <begin position="45"/>
        <end position="61"/>
    </location>
</feature>
<organism evidence="3 4">
    <name type="scientific">Actinomortierella ambigua</name>
    <dbReference type="NCBI Taxonomy" id="1343610"/>
    <lineage>
        <taxon>Eukaryota</taxon>
        <taxon>Fungi</taxon>
        <taxon>Fungi incertae sedis</taxon>
        <taxon>Mucoromycota</taxon>
        <taxon>Mortierellomycotina</taxon>
        <taxon>Mortierellomycetes</taxon>
        <taxon>Mortierellales</taxon>
        <taxon>Mortierellaceae</taxon>
        <taxon>Actinomortierella</taxon>
    </lineage>
</organism>
<comment type="caution">
    <text evidence="3">The sequence shown here is derived from an EMBL/GenBank/DDBJ whole genome shotgun (WGS) entry which is preliminary data.</text>
</comment>
<feature type="compositionally biased region" description="Low complexity" evidence="1">
    <location>
        <begin position="222"/>
        <end position="231"/>
    </location>
</feature>
<feature type="transmembrane region" description="Helical" evidence="2">
    <location>
        <begin position="94"/>
        <end position="114"/>
    </location>
</feature>
<dbReference type="Proteomes" id="UP000807716">
    <property type="component" value="Unassembled WGS sequence"/>
</dbReference>
<feature type="region of interest" description="Disordered" evidence="1">
    <location>
        <begin position="207"/>
        <end position="231"/>
    </location>
</feature>
<feature type="transmembrane region" description="Helical" evidence="2">
    <location>
        <begin position="12"/>
        <end position="33"/>
    </location>
</feature>
<dbReference type="AlphaFoldDB" id="A0A9P6PXM5"/>